<dbReference type="GO" id="GO:0003729">
    <property type="term" value="F:mRNA binding"/>
    <property type="evidence" value="ECO:0007669"/>
    <property type="project" value="InterPro"/>
</dbReference>
<dbReference type="Proteomes" id="UP000325081">
    <property type="component" value="Unassembled WGS sequence"/>
</dbReference>
<keyword evidence="9" id="KW-0687">Ribonucleoprotein</keyword>
<evidence type="ECO:0000256" key="7">
    <source>
        <dbReference type="ARBA" id="ARBA00022946"/>
    </source>
</evidence>
<feature type="region of interest" description="Disordered" evidence="11">
    <location>
        <begin position="1"/>
        <end position="127"/>
    </location>
</feature>
<proteinExistence type="predicted"/>
<dbReference type="Pfam" id="PF01985">
    <property type="entry name" value="CRS1_YhbY"/>
    <property type="match status" value="1"/>
</dbReference>
<evidence type="ECO:0000256" key="6">
    <source>
        <dbReference type="ARBA" id="ARBA00022884"/>
    </source>
</evidence>
<dbReference type="OrthoDB" id="551352at2759"/>
<dbReference type="AlphaFoldDB" id="A0A5A7QTR3"/>
<reference evidence="14" key="1">
    <citation type="journal article" date="2019" name="Curr. Biol.">
        <title>Genome Sequence of Striga asiatica Provides Insight into the Evolution of Plant Parasitism.</title>
        <authorList>
            <person name="Yoshida S."/>
            <person name="Kim S."/>
            <person name="Wafula E.K."/>
            <person name="Tanskanen J."/>
            <person name="Kim Y.M."/>
            <person name="Honaas L."/>
            <person name="Yang Z."/>
            <person name="Spallek T."/>
            <person name="Conn C.E."/>
            <person name="Ichihashi Y."/>
            <person name="Cheong K."/>
            <person name="Cui S."/>
            <person name="Der J.P."/>
            <person name="Gundlach H."/>
            <person name="Jiao Y."/>
            <person name="Hori C."/>
            <person name="Ishida J.K."/>
            <person name="Kasahara H."/>
            <person name="Kiba T."/>
            <person name="Kim M.S."/>
            <person name="Koo N."/>
            <person name="Laohavisit A."/>
            <person name="Lee Y.H."/>
            <person name="Lumba S."/>
            <person name="McCourt P."/>
            <person name="Mortimer J.C."/>
            <person name="Mutuku J.M."/>
            <person name="Nomura T."/>
            <person name="Sasaki-Sekimoto Y."/>
            <person name="Seto Y."/>
            <person name="Wang Y."/>
            <person name="Wakatake T."/>
            <person name="Sakakibara H."/>
            <person name="Demura T."/>
            <person name="Yamaguchi S."/>
            <person name="Yoneyama K."/>
            <person name="Manabe R.I."/>
            <person name="Nelson D.C."/>
            <person name="Schulman A.H."/>
            <person name="Timko M.P."/>
            <person name="dePamphilis C.W."/>
            <person name="Choi D."/>
            <person name="Shirasu K."/>
        </authorList>
    </citation>
    <scope>NUCLEOTIDE SEQUENCE [LARGE SCALE GENOMIC DNA]</scope>
    <source>
        <strain evidence="14">cv. UVA1</strain>
    </source>
</reference>
<evidence type="ECO:0000256" key="10">
    <source>
        <dbReference type="PROSITE-ProRule" id="PRU00626"/>
    </source>
</evidence>
<dbReference type="SUPFAM" id="SSF75471">
    <property type="entry name" value="YhbY-like"/>
    <property type="match status" value="1"/>
</dbReference>
<dbReference type="GO" id="GO:0009507">
    <property type="term" value="C:chloroplast"/>
    <property type="evidence" value="ECO:0007669"/>
    <property type="project" value="UniProtKB-SubCell"/>
</dbReference>
<sequence length="258" mass="28881">MALSTAKLTELPPHLLSTFSIPRRKPPHSAFRFFKPLSSSLRSTNNTPKTPSKNPDVTETSSSWIKKWPSPPPKPPPAPKSSSRKPRHPKTQTAPMGLGCDDEGEEDEEGGQSGTNSGSGNADFGDEKLGDLLKRDWIRRDSILREDEGYDSDALLPWERGVNEDDEVAEDSGGAKKRAMRAPTLAELTIEDEELRRLRRMGMTLRERISVPKAGLTGAVLEKIHDKWRKSELVRLKFHEELAHDMRTAHEIVEVGEF</sequence>
<feature type="compositionally biased region" description="Pro residues" evidence="11">
    <location>
        <begin position="69"/>
        <end position="79"/>
    </location>
</feature>
<evidence type="ECO:0000256" key="8">
    <source>
        <dbReference type="ARBA" id="ARBA00023187"/>
    </source>
</evidence>
<evidence type="ECO:0000256" key="4">
    <source>
        <dbReference type="ARBA" id="ARBA00022664"/>
    </source>
</evidence>
<keyword evidence="3" id="KW-0934">Plastid</keyword>
<evidence type="ECO:0000256" key="11">
    <source>
        <dbReference type="SAM" id="MobiDB-lite"/>
    </source>
</evidence>
<evidence type="ECO:0000256" key="1">
    <source>
        <dbReference type="ARBA" id="ARBA00004229"/>
    </source>
</evidence>
<organism evidence="13 14">
    <name type="scientific">Striga asiatica</name>
    <name type="common">Asiatic witchweed</name>
    <name type="synonym">Buchnera asiatica</name>
    <dbReference type="NCBI Taxonomy" id="4170"/>
    <lineage>
        <taxon>Eukaryota</taxon>
        <taxon>Viridiplantae</taxon>
        <taxon>Streptophyta</taxon>
        <taxon>Embryophyta</taxon>
        <taxon>Tracheophyta</taxon>
        <taxon>Spermatophyta</taxon>
        <taxon>Magnoliopsida</taxon>
        <taxon>eudicotyledons</taxon>
        <taxon>Gunneridae</taxon>
        <taxon>Pentapetalae</taxon>
        <taxon>asterids</taxon>
        <taxon>lamiids</taxon>
        <taxon>Lamiales</taxon>
        <taxon>Orobanchaceae</taxon>
        <taxon>Buchnereae</taxon>
        <taxon>Striga</taxon>
    </lineage>
</organism>
<dbReference type="PROSITE" id="PS51295">
    <property type="entry name" value="CRM"/>
    <property type="match status" value="1"/>
</dbReference>
<comment type="subcellular location">
    <subcellularLocation>
        <location evidence="1">Plastid</location>
        <location evidence="1">Chloroplast</location>
    </subcellularLocation>
</comment>
<dbReference type="PANTHER" id="PTHR31846">
    <property type="entry name" value="CRS1 / YHBY (CRM) DOMAIN-CONTAINING PROTEIN"/>
    <property type="match status" value="1"/>
</dbReference>
<evidence type="ECO:0000256" key="5">
    <source>
        <dbReference type="ARBA" id="ARBA00022737"/>
    </source>
</evidence>
<evidence type="ECO:0000313" key="14">
    <source>
        <dbReference type="Proteomes" id="UP000325081"/>
    </source>
</evidence>
<name>A0A5A7QTR3_STRAF</name>
<dbReference type="GO" id="GO:0000373">
    <property type="term" value="P:Group II intron splicing"/>
    <property type="evidence" value="ECO:0007669"/>
    <property type="project" value="UniProtKB-ARBA"/>
</dbReference>
<comment type="caution">
    <text evidence="13">The sequence shown here is derived from an EMBL/GenBank/DDBJ whole genome shotgun (WGS) entry which is preliminary data.</text>
</comment>
<dbReference type="PANTHER" id="PTHR31846:SF4">
    <property type="entry name" value="CRS1 _ YHBY (CRM) DOMAIN-CONTAINING PROTEIN"/>
    <property type="match status" value="1"/>
</dbReference>
<keyword evidence="5" id="KW-0677">Repeat</keyword>
<keyword evidence="8" id="KW-0508">mRNA splicing</keyword>
<accession>A0A5A7QTR3</accession>
<keyword evidence="14" id="KW-1185">Reference proteome</keyword>
<feature type="compositionally biased region" description="Acidic residues" evidence="11">
    <location>
        <begin position="100"/>
        <end position="110"/>
    </location>
</feature>
<keyword evidence="7" id="KW-0809">Transit peptide</keyword>
<dbReference type="GO" id="GO:0006397">
    <property type="term" value="P:mRNA processing"/>
    <property type="evidence" value="ECO:0007669"/>
    <property type="project" value="UniProtKB-KW"/>
</dbReference>
<dbReference type="Gene3D" id="3.30.110.60">
    <property type="entry name" value="YhbY-like"/>
    <property type="match status" value="1"/>
</dbReference>
<feature type="domain" description="CRM" evidence="12">
    <location>
        <begin position="188"/>
        <end position="258"/>
    </location>
</feature>
<dbReference type="GO" id="GO:1990904">
    <property type="term" value="C:ribonucleoprotein complex"/>
    <property type="evidence" value="ECO:0007669"/>
    <property type="project" value="UniProtKB-KW"/>
</dbReference>
<evidence type="ECO:0000313" key="13">
    <source>
        <dbReference type="EMBL" id="GER48356.1"/>
    </source>
</evidence>
<dbReference type="EMBL" id="BKCP01008292">
    <property type="protein sequence ID" value="GER48356.1"/>
    <property type="molecule type" value="Genomic_DNA"/>
</dbReference>
<dbReference type="InterPro" id="IPR035920">
    <property type="entry name" value="YhbY-like_sf"/>
</dbReference>
<keyword evidence="6 10" id="KW-0694">RNA-binding</keyword>
<gene>
    <name evidence="13" type="ORF">STAS_25511</name>
</gene>
<evidence type="ECO:0000256" key="9">
    <source>
        <dbReference type="ARBA" id="ARBA00023274"/>
    </source>
</evidence>
<evidence type="ECO:0000259" key="12">
    <source>
        <dbReference type="PROSITE" id="PS51295"/>
    </source>
</evidence>
<dbReference type="InterPro" id="IPR045278">
    <property type="entry name" value="CRS1/CFM2/CFM3"/>
</dbReference>
<protein>
    <submittedName>
        <fullName evidence="13">CRS1 / YhbY (CRM) domain-containing protein</fullName>
    </submittedName>
</protein>
<dbReference type="InterPro" id="IPR001890">
    <property type="entry name" value="RNA-binding_CRM"/>
</dbReference>
<keyword evidence="4" id="KW-0507">mRNA processing</keyword>
<evidence type="ECO:0000256" key="3">
    <source>
        <dbReference type="ARBA" id="ARBA00022640"/>
    </source>
</evidence>
<keyword evidence="2" id="KW-0150">Chloroplast</keyword>
<feature type="compositionally biased region" description="Polar residues" evidence="11">
    <location>
        <begin position="37"/>
        <end position="60"/>
    </location>
</feature>
<evidence type="ECO:0000256" key="2">
    <source>
        <dbReference type="ARBA" id="ARBA00022528"/>
    </source>
</evidence>